<dbReference type="AlphaFoldDB" id="A0A5R8KIH3"/>
<proteinExistence type="predicted"/>
<name>A0A5R8KIH3_9BACT</name>
<evidence type="ECO:0000256" key="1">
    <source>
        <dbReference type="SAM" id="SignalP"/>
    </source>
</evidence>
<keyword evidence="1" id="KW-0732">Signal</keyword>
<feature type="signal peptide" evidence="1">
    <location>
        <begin position="1"/>
        <end position="26"/>
    </location>
</feature>
<gene>
    <name evidence="2" type="ORF">FEM03_06345</name>
</gene>
<dbReference type="EMBL" id="VAUV01000004">
    <property type="protein sequence ID" value="TLD71755.1"/>
    <property type="molecule type" value="Genomic_DNA"/>
</dbReference>
<keyword evidence="3" id="KW-1185">Reference proteome</keyword>
<sequence>MITSVRLLPMVAAFGITLHLAPQLNAAVLAGQVFTNPGVSAVDLTATGSVDWAIWDFTQVSAPFPTTVAATNGKAGGTANISVISTVGGGSLRGSGGSSIGLKNFSYSDGNSPTSLTNLPQSLVFNSSLDAGGLNRGVQLSLSGDPAQEYLVSVWATGFNAQGTMTATLNGATAVTLQSQEYSNSKQPTLFTFTFRPDVVGDLLNLSYVMTTDTTGTNSHVGIQAVTVSVVPEPTQALLCLLGLVGLTQIRRRR</sequence>
<evidence type="ECO:0000313" key="2">
    <source>
        <dbReference type="EMBL" id="TLD71755.1"/>
    </source>
</evidence>
<comment type="caution">
    <text evidence="2">The sequence shown here is derived from an EMBL/GenBank/DDBJ whole genome shotgun (WGS) entry which is preliminary data.</text>
</comment>
<dbReference type="RefSeq" id="WP_138085349.1">
    <property type="nucleotide sequence ID" value="NZ_VAUV01000004.1"/>
</dbReference>
<organism evidence="2 3">
    <name type="scientific">Phragmitibacter flavus</name>
    <dbReference type="NCBI Taxonomy" id="2576071"/>
    <lineage>
        <taxon>Bacteria</taxon>
        <taxon>Pseudomonadati</taxon>
        <taxon>Verrucomicrobiota</taxon>
        <taxon>Verrucomicrobiia</taxon>
        <taxon>Verrucomicrobiales</taxon>
        <taxon>Verrucomicrobiaceae</taxon>
        <taxon>Phragmitibacter</taxon>
    </lineage>
</organism>
<dbReference type="Proteomes" id="UP000306196">
    <property type="component" value="Unassembled WGS sequence"/>
</dbReference>
<accession>A0A5R8KIH3</accession>
<feature type="chain" id="PRO_5024320841" description="PEP-CTERM sorting domain-containing protein" evidence="1">
    <location>
        <begin position="27"/>
        <end position="254"/>
    </location>
</feature>
<protein>
    <recommendedName>
        <fullName evidence="4">PEP-CTERM sorting domain-containing protein</fullName>
    </recommendedName>
</protein>
<reference evidence="2 3" key="1">
    <citation type="submission" date="2019-05" db="EMBL/GenBank/DDBJ databases">
        <title>Verrucobacter flavum gen. nov., sp. nov. a new member of the family Verrucomicrobiaceae.</title>
        <authorList>
            <person name="Szuroczki S."/>
            <person name="Abbaszade G."/>
            <person name="Szabo A."/>
            <person name="Felfoldi T."/>
            <person name="Schumann P."/>
            <person name="Boka K."/>
            <person name="Keki Z."/>
            <person name="Toumi M."/>
            <person name="Toth E."/>
        </authorList>
    </citation>
    <scope>NUCLEOTIDE SEQUENCE [LARGE SCALE GENOMIC DNA]</scope>
    <source>
        <strain evidence="2 3">MG-N-17</strain>
    </source>
</reference>
<evidence type="ECO:0008006" key="4">
    <source>
        <dbReference type="Google" id="ProtNLM"/>
    </source>
</evidence>
<evidence type="ECO:0000313" key="3">
    <source>
        <dbReference type="Proteomes" id="UP000306196"/>
    </source>
</evidence>